<accession>A0ABS3C370</accession>
<keyword evidence="2" id="KW-1185">Reference proteome</keyword>
<gene>
    <name evidence="1" type="ORF">J0A68_06500</name>
</gene>
<evidence type="ECO:0008006" key="3">
    <source>
        <dbReference type="Google" id="ProtNLM"/>
    </source>
</evidence>
<protein>
    <recommendedName>
        <fullName evidence="3">DUF937 domain-containing protein</fullName>
    </recommendedName>
</protein>
<name>A0ABS3C370_9BACT</name>
<sequence>MIDQLLKSANGPLQDLLASAGGSRDSSDAVRESFLDVIQRQASSGDYSGIMEMFSGSETPADSPTVNHLKGAFGSGISEKLGIDGDKAMALASQALPLLLNFFNNRVNAAPRPNQEIAESVVNSMKKNDESGLGEVFSSIFGTSNDTDSFDLGDVIKFGSSLFKK</sequence>
<dbReference type="EMBL" id="JAFKCT010000002">
    <property type="protein sequence ID" value="MBN7810595.1"/>
    <property type="molecule type" value="Genomic_DNA"/>
</dbReference>
<dbReference type="Proteomes" id="UP000664317">
    <property type="component" value="Unassembled WGS sequence"/>
</dbReference>
<organism evidence="1 2">
    <name type="scientific">Algoriphagus oliviformis</name>
    <dbReference type="NCBI Taxonomy" id="2811231"/>
    <lineage>
        <taxon>Bacteria</taxon>
        <taxon>Pseudomonadati</taxon>
        <taxon>Bacteroidota</taxon>
        <taxon>Cytophagia</taxon>
        <taxon>Cytophagales</taxon>
        <taxon>Cyclobacteriaceae</taxon>
        <taxon>Algoriphagus</taxon>
    </lineage>
</organism>
<reference evidence="1 2" key="1">
    <citation type="submission" date="2021-03" db="EMBL/GenBank/DDBJ databases">
        <title>novel species isolated from a fishpond in China.</title>
        <authorList>
            <person name="Lu H."/>
            <person name="Cai Z."/>
        </authorList>
    </citation>
    <scope>NUCLEOTIDE SEQUENCE [LARGE SCALE GENOMIC DNA]</scope>
    <source>
        <strain evidence="1 2">H41</strain>
    </source>
</reference>
<dbReference type="RefSeq" id="WP_206577377.1">
    <property type="nucleotide sequence ID" value="NZ_JAFKCT010000002.1"/>
</dbReference>
<evidence type="ECO:0000313" key="1">
    <source>
        <dbReference type="EMBL" id="MBN7810595.1"/>
    </source>
</evidence>
<comment type="caution">
    <text evidence="1">The sequence shown here is derived from an EMBL/GenBank/DDBJ whole genome shotgun (WGS) entry which is preliminary data.</text>
</comment>
<evidence type="ECO:0000313" key="2">
    <source>
        <dbReference type="Proteomes" id="UP000664317"/>
    </source>
</evidence>
<proteinExistence type="predicted"/>